<feature type="compositionally biased region" description="Basic and acidic residues" evidence="1">
    <location>
        <begin position="692"/>
        <end position="704"/>
    </location>
</feature>
<dbReference type="Proteomes" id="UP001275084">
    <property type="component" value="Unassembled WGS sequence"/>
</dbReference>
<feature type="region of interest" description="Disordered" evidence="1">
    <location>
        <begin position="676"/>
        <end position="704"/>
    </location>
</feature>
<dbReference type="EMBL" id="JAUIQD010000002">
    <property type="protein sequence ID" value="KAK3358985.1"/>
    <property type="molecule type" value="Genomic_DNA"/>
</dbReference>
<comment type="caution">
    <text evidence="2">The sequence shown here is derived from an EMBL/GenBank/DDBJ whole genome shotgun (WGS) entry which is preliminary data.</text>
</comment>
<feature type="region of interest" description="Disordered" evidence="1">
    <location>
        <begin position="119"/>
        <end position="138"/>
    </location>
</feature>
<dbReference type="PANTHER" id="PTHR38700">
    <property type="entry name" value="YALI0E22418P"/>
    <property type="match status" value="1"/>
</dbReference>
<proteinExistence type="predicted"/>
<feature type="compositionally biased region" description="Low complexity" evidence="1">
    <location>
        <begin position="745"/>
        <end position="770"/>
    </location>
</feature>
<dbReference type="Gene3D" id="2.30.29.30">
    <property type="entry name" value="Pleckstrin-homology domain (PH domain)/Phosphotyrosine-binding domain (PTB)"/>
    <property type="match status" value="1"/>
</dbReference>
<protein>
    <recommendedName>
        <fullName evidence="4">PH domain-containing protein</fullName>
    </recommendedName>
</protein>
<evidence type="ECO:0000256" key="1">
    <source>
        <dbReference type="SAM" id="MobiDB-lite"/>
    </source>
</evidence>
<organism evidence="2 3">
    <name type="scientific">Lasiosphaeria hispida</name>
    <dbReference type="NCBI Taxonomy" id="260671"/>
    <lineage>
        <taxon>Eukaryota</taxon>
        <taxon>Fungi</taxon>
        <taxon>Dikarya</taxon>
        <taxon>Ascomycota</taxon>
        <taxon>Pezizomycotina</taxon>
        <taxon>Sordariomycetes</taxon>
        <taxon>Sordariomycetidae</taxon>
        <taxon>Sordariales</taxon>
        <taxon>Lasiosphaeriaceae</taxon>
        <taxon>Lasiosphaeria</taxon>
    </lineage>
</organism>
<dbReference type="AlphaFoldDB" id="A0AAJ0MH86"/>
<accession>A0AAJ0MH86</accession>
<keyword evidence="3" id="KW-1185">Reference proteome</keyword>
<evidence type="ECO:0000313" key="2">
    <source>
        <dbReference type="EMBL" id="KAK3358985.1"/>
    </source>
</evidence>
<feature type="compositionally biased region" description="Basic and acidic residues" evidence="1">
    <location>
        <begin position="720"/>
        <end position="735"/>
    </location>
</feature>
<reference evidence="2" key="2">
    <citation type="submission" date="2023-06" db="EMBL/GenBank/DDBJ databases">
        <authorList>
            <consortium name="Lawrence Berkeley National Laboratory"/>
            <person name="Haridas S."/>
            <person name="Hensen N."/>
            <person name="Bonometti L."/>
            <person name="Westerberg I."/>
            <person name="Brannstrom I.O."/>
            <person name="Guillou S."/>
            <person name="Cros-Aarteil S."/>
            <person name="Calhoun S."/>
            <person name="Kuo A."/>
            <person name="Mondo S."/>
            <person name="Pangilinan J."/>
            <person name="Riley R."/>
            <person name="Labutti K."/>
            <person name="Andreopoulos B."/>
            <person name="Lipzen A."/>
            <person name="Chen C."/>
            <person name="Yanf M."/>
            <person name="Daum C."/>
            <person name="Ng V."/>
            <person name="Clum A."/>
            <person name="Steindorff A."/>
            <person name="Ohm R."/>
            <person name="Martin F."/>
            <person name="Silar P."/>
            <person name="Natvig D."/>
            <person name="Lalanne C."/>
            <person name="Gautier V."/>
            <person name="Ament-Velasquez S.L."/>
            <person name="Kruys A."/>
            <person name="Hutchinson M.I."/>
            <person name="Powell A.J."/>
            <person name="Barry K."/>
            <person name="Miller A.N."/>
            <person name="Grigoriev I.V."/>
            <person name="Debuchy R."/>
            <person name="Gladieux P."/>
            <person name="Thoren M.H."/>
            <person name="Johannesson H."/>
        </authorList>
    </citation>
    <scope>NUCLEOTIDE SEQUENCE</scope>
    <source>
        <strain evidence="2">CBS 955.72</strain>
    </source>
</reference>
<feature type="compositionally biased region" description="Low complexity" evidence="1">
    <location>
        <begin position="246"/>
        <end position="285"/>
    </location>
</feature>
<feature type="compositionally biased region" description="Low complexity" evidence="1">
    <location>
        <begin position="316"/>
        <end position="328"/>
    </location>
</feature>
<gene>
    <name evidence="2" type="ORF">B0T25DRAFT_599919</name>
</gene>
<evidence type="ECO:0008006" key="4">
    <source>
        <dbReference type="Google" id="ProtNLM"/>
    </source>
</evidence>
<sequence>MSASFDFDLDGLDLPPKRISRYHALRGKSVSEAPASVDDVLVRDRGRDEGGKDSFASWSLEPLKINRRRSRTLTSLASSLGDGAPASNKVAVKSPARRLFPMIPPLPLAQRDLNVRPAHSADDELNSNSSALKPAPRMGTWRDDEVASTLPLSHEVHLAAGAAGVPVAAAITVDEAVTTPFDRPDGSQHWPLQQEPLQQVQELQHPEDDDKDRKEREKEEAELLVARLEAETDRILAEQRKRDMARQQQQRPQLQLQLSAPPSPSPSLSLSPFPSPSSSSSLKPRSPVLEKLSFLTRGRRVHGAALSPTSSISLRSPVSPTISPTSSVGASIDFGRPSGLEPSSMPPQFSEPGSRGLVPHMDAPRGASNGLDRQVAVRCRGVTIDIMVGVETTAVDILLACADQMGQEINVNSSMLVEAYTHLGLERRLRRYERIRDMLNSWDTDAQNILIVSPDTLESDPDLDLASVPDTDRPPPGFVLPVYHSHRPGKWNKRFITLLEGGQLFSSKKADPTPADKDVFSLCHLSDYDIYFPTEAQMRKQLKPPKKYCYAIKSQQKTTVFVNTENYVHFFCTEDPNVAQKLHAYVHAWRSWYIVNRMLQLHAKKIEREAEPPPQIPIPVVEKHKPKKSISHVKVNGHKLKVSVDESPYAIGAFEPLIDLQRFDKPLEEFGKDWLPDRQSILPPVPPMPPLDKTRSASGKAEDSKGAFAASGLLGSAYEERKQVQKEDKAADRPFTDGPNLLNGTSVPTTSSESPTNTSPKSSKTTTSPTTEKRPEVSWFPSALEHSAKAAKVRPPPPPTVTRPSTSAGPSSQYEREQQRHRNPQPPRSGGGRGPPNPLVNLAPGFVEAPQWSRAGKGRGVQAPEGMMLVDFATGPGGGPPGSKFLEVPPRNLVRRDGNNNNGEKRERTRDRERERDRQAQPAPQTYRSGDRQQPPPQRPSTSDGRPTGVRRPTVSSSARRGDGSDLPPLPPLPPPGSRQGFPLPPPPSRSDRERPSTAGGFYPPPKIGERPSTAGGHPPRAGGIGGGPRPPPLMGGDRSVLRGRDPRPREGARETPARGRSGSVRI</sequence>
<feature type="compositionally biased region" description="Basic and acidic residues" evidence="1">
    <location>
        <begin position="1040"/>
        <end position="1058"/>
    </location>
</feature>
<feature type="region of interest" description="Disordered" evidence="1">
    <location>
        <begin position="306"/>
        <end position="368"/>
    </location>
</feature>
<dbReference type="InterPro" id="IPR029071">
    <property type="entry name" value="Ubiquitin-like_domsf"/>
</dbReference>
<dbReference type="InterPro" id="IPR011993">
    <property type="entry name" value="PH-like_dom_sf"/>
</dbReference>
<name>A0AAJ0MH86_9PEZI</name>
<evidence type="ECO:0000313" key="3">
    <source>
        <dbReference type="Proteomes" id="UP001275084"/>
    </source>
</evidence>
<dbReference type="Gene3D" id="3.10.20.90">
    <property type="entry name" value="Phosphatidylinositol 3-kinase Catalytic Subunit, Chain A, domain 1"/>
    <property type="match status" value="1"/>
</dbReference>
<feature type="compositionally biased region" description="Basic and acidic residues" evidence="1">
    <location>
        <begin position="894"/>
        <end position="919"/>
    </location>
</feature>
<dbReference type="PANTHER" id="PTHR38700:SF1">
    <property type="entry name" value="PH DOMAIN-CONTAINING PROTEIN"/>
    <property type="match status" value="1"/>
</dbReference>
<feature type="region of interest" description="Disordered" evidence="1">
    <location>
        <begin position="239"/>
        <end position="285"/>
    </location>
</feature>
<feature type="region of interest" description="Disordered" evidence="1">
    <location>
        <begin position="720"/>
        <end position="1067"/>
    </location>
</feature>
<reference evidence="2" key="1">
    <citation type="journal article" date="2023" name="Mol. Phylogenet. Evol.">
        <title>Genome-scale phylogeny and comparative genomics of the fungal order Sordariales.</title>
        <authorList>
            <person name="Hensen N."/>
            <person name="Bonometti L."/>
            <person name="Westerberg I."/>
            <person name="Brannstrom I.O."/>
            <person name="Guillou S."/>
            <person name="Cros-Aarteil S."/>
            <person name="Calhoun S."/>
            <person name="Haridas S."/>
            <person name="Kuo A."/>
            <person name="Mondo S."/>
            <person name="Pangilinan J."/>
            <person name="Riley R."/>
            <person name="LaButti K."/>
            <person name="Andreopoulos B."/>
            <person name="Lipzen A."/>
            <person name="Chen C."/>
            <person name="Yan M."/>
            <person name="Daum C."/>
            <person name="Ng V."/>
            <person name="Clum A."/>
            <person name="Steindorff A."/>
            <person name="Ohm R.A."/>
            <person name="Martin F."/>
            <person name="Silar P."/>
            <person name="Natvig D.O."/>
            <person name="Lalanne C."/>
            <person name="Gautier V."/>
            <person name="Ament-Velasquez S.L."/>
            <person name="Kruys A."/>
            <person name="Hutchinson M.I."/>
            <person name="Powell A.J."/>
            <person name="Barry K."/>
            <person name="Miller A.N."/>
            <person name="Grigoriev I.V."/>
            <person name="Debuchy R."/>
            <person name="Gladieux P."/>
            <person name="Hiltunen Thoren M."/>
            <person name="Johannesson H."/>
        </authorList>
    </citation>
    <scope>NUCLEOTIDE SEQUENCE</scope>
    <source>
        <strain evidence="2">CBS 955.72</strain>
    </source>
</reference>
<feature type="compositionally biased region" description="Basic and acidic residues" evidence="1">
    <location>
        <begin position="204"/>
        <end position="220"/>
    </location>
</feature>
<feature type="region of interest" description="Disordered" evidence="1">
    <location>
        <begin position="197"/>
        <end position="220"/>
    </location>
</feature>
<feature type="compositionally biased region" description="Pro residues" evidence="1">
    <location>
        <begin position="968"/>
        <end position="989"/>
    </location>
</feature>
<dbReference type="SUPFAM" id="SSF54236">
    <property type="entry name" value="Ubiquitin-like"/>
    <property type="match status" value="1"/>
</dbReference>